<name>A0A4Q4GTN0_9GAMM</name>
<dbReference type="EMBL" id="CP048659">
    <property type="protein sequence ID" value="QOW47045.1"/>
    <property type="molecule type" value="Genomic_DNA"/>
</dbReference>
<dbReference type="OrthoDB" id="9799122at2"/>
<evidence type="ECO:0000259" key="1">
    <source>
        <dbReference type="Pfam" id="PF01323"/>
    </source>
</evidence>
<evidence type="ECO:0000313" key="3">
    <source>
        <dbReference type="Proteomes" id="UP000593966"/>
    </source>
</evidence>
<dbReference type="PANTHER" id="PTHR13887">
    <property type="entry name" value="GLUTATHIONE S-TRANSFERASE KAPPA"/>
    <property type="match status" value="1"/>
</dbReference>
<dbReference type="SUPFAM" id="SSF52833">
    <property type="entry name" value="Thioredoxin-like"/>
    <property type="match status" value="1"/>
</dbReference>
<dbReference type="InterPro" id="IPR036249">
    <property type="entry name" value="Thioredoxin-like_sf"/>
</dbReference>
<reference evidence="2 3" key="1">
    <citation type="submission" date="2020-02" db="EMBL/GenBank/DDBJ databases">
        <title>Tigecycline-resistant Acinetobacter species from pigs and migratory birds.</title>
        <authorList>
            <person name="Chen C."/>
            <person name="Sun J."/>
            <person name="Liao X.-P."/>
            <person name="Liu Y.-H."/>
        </authorList>
    </citation>
    <scope>NUCLEOTIDE SEQUENCE [LARGE SCALE GENOMIC DNA]</scope>
    <source>
        <strain evidence="2 3">YH12207_T</strain>
    </source>
</reference>
<dbReference type="Pfam" id="PF01323">
    <property type="entry name" value="DSBA"/>
    <property type="match status" value="1"/>
</dbReference>
<dbReference type="CDD" id="cd03024">
    <property type="entry name" value="DsbA_FrnE"/>
    <property type="match status" value="1"/>
</dbReference>
<dbReference type="AlphaFoldDB" id="A0A4Q4GTN0"/>
<keyword evidence="3" id="KW-1185">Reference proteome</keyword>
<feature type="domain" description="DSBA-like thioredoxin" evidence="1">
    <location>
        <begin position="6"/>
        <end position="206"/>
    </location>
</feature>
<evidence type="ECO:0000313" key="2">
    <source>
        <dbReference type="EMBL" id="QOW47045.1"/>
    </source>
</evidence>
<sequence length="218" mass="24492">MTRQLTIDVFFEFICPWCLIGKRQLNNAIQQLKQSHPDVNVLLQWRGVQLLPQIPKDGVPFKAFYLVRLGNATAVRQRQEQVRQAAKIVGIDLDFNLIPRMPNTSKAHVLFKNALKFASPTLCDRLLEAIFTAYFHHSEDISDIATLQKIASYCGFTDEVLEKIFAAQNNTAFISADTGGKGVPYFVFDGSFAMAGAQPAQALYQAMLEALEMQEQYA</sequence>
<dbReference type="PANTHER" id="PTHR13887:SF41">
    <property type="entry name" value="THIOREDOXIN SUPERFAMILY PROTEIN"/>
    <property type="match status" value="1"/>
</dbReference>
<protein>
    <submittedName>
        <fullName evidence="2">DsbA family oxidoreductase</fullName>
    </submittedName>
</protein>
<dbReference type="GO" id="GO:0016491">
    <property type="term" value="F:oxidoreductase activity"/>
    <property type="evidence" value="ECO:0007669"/>
    <property type="project" value="InterPro"/>
</dbReference>
<dbReference type="Proteomes" id="UP000593966">
    <property type="component" value="Chromosome"/>
</dbReference>
<proteinExistence type="predicted"/>
<gene>
    <name evidence="2" type="ORF">G0028_14770</name>
</gene>
<dbReference type="Gene3D" id="3.40.30.10">
    <property type="entry name" value="Glutaredoxin"/>
    <property type="match status" value="1"/>
</dbReference>
<dbReference type="InterPro" id="IPR001853">
    <property type="entry name" value="DSBA-like_thioredoxin_dom"/>
</dbReference>
<accession>A0A4Q4GTN0</accession>
<organism evidence="2 3">
    <name type="scientific">Acinetobacter piscicola</name>
    <dbReference type="NCBI Taxonomy" id="2006115"/>
    <lineage>
        <taxon>Bacteria</taxon>
        <taxon>Pseudomonadati</taxon>
        <taxon>Pseudomonadota</taxon>
        <taxon>Gammaproteobacteria</taxon>
        <taxon>Moraxellales</taxon>
        <taxon>Moraxellaceae</taxon>
        <taxon>Acinetobacter</taxon>
    </lineage>
</organism>
<dbReference type="RefSeq" id="WP_130075099.1">
    <property type="nucleotide sequence ID" value="NZ_CP048659.1"/>
</dbReference>